<dbReference type="PANTHER" id="PTHR43586:SF8">
    <property type="entry name" value="CYSTEINE DESULFURASE 1, CHLOROPLASTIC"/>
    <property type="match status" value="1"/>
</dbReference>
<dbReference type="EMBL" id="LT629791">
    <property type="protein sequence ID" value="SDU37120.1"/>
    <property type="molecule type" value="Genomic_DNA"/>
</dbReference>
<gene>
    <name evidence="7" type="ORF">SAMN04488563_1336</name>
</gene>
<reference evidence="8" key="1">
    <citation type="submission" date="2016-10" db="EMBL/GenBank/DDBJ databases">
        <authorList>
            <person name="Varghese N."/>
            <person name="Submissions S."/>
        </authorList>
    </citation>
    <scope>NUCLEOTIDE SEQUENCE [LARGE SCALE GENOMIC DNA]</scope>
    <source>
        <strain evidence="8">DSM 45079</strain>
    </source>
</reference>
<dbReference type="InterPro" id="IPR000192">
    <property type="entry name" value="Aminotrans_V_dom"/>
</dbReference>
<protein>
    <submittedName>
        <fullName evidence="7">Selenocysteine lyase/Cysteine desulfurase</fullName>
    </submittedName>
</protein>
<evidence type="ECO:0000256" key="5">
    <source>
        <dbReference type="RuleBase" id="RU004504"/>
    </source>
</evidence>
<evidence type="ECO:0000256" key="1">
    <source>
        <dbReference type="ARBA" id="ARBA00001933"/>
    </source>
</evidence>
<dbReference type="SUPFAM" id="SSF53383">
    <property type="entry name" value="PLP-dependent transferases"/>
    <property type="match status" value="1"/>
</dbReference>
<keyword evidence="3" id="KW-0663">Pyridoxal phosphate</keyword>
<dbReference type="InterPro" id="IPR015422">
    <property type="entry name" value="PyrdxlP-dep_Trfase_small"/>
</dbReference>
<dbReference type="GO" id="GO:0016829">
    <property type="term" value="F:lyase activity"/>
    <property type="evidence" value="ECO:0007669"/>
    <property type="project" value="UniProtKB-KW"/>
</dbReference>
<dbReference type="GO" id="GO:0031071">
    <property type="term" value="F:cysteine desulfurase activity"/>
    <property type="evidence" value="ECO:0007669"/>
    <property type="project" value="UniProtKB-EC"/>
</dbReference>
<proteinExistence type="inferred from homology"/>
<dbReference type="PROSITE" id="PS00595">
    <property type="entry name" value="AA_TRANSFER_CLASS_5"/>
    <property type="match status" value="1"/>
</dbReference>
<dbReference type="InterPro" id="IPR015421">
    <property type="entry name" value="PyrdxlP-dep_Trfase_major"/>
</dbReference>
<evidence type="ECO:0000313" key="8">
    <source>
        <dbReference type="Proteomes" id="UP000182977"/>
    </source>
</evidence>
<comment type="catalytic activity">
    <reaction evidence="4">
        <text>(sulfur carrier)-H + L-cysteine = (sulfur carrier)-SH + L-alanine</text>
        <dbReference type="Rhea" id="RHEA:43892"/>
        <dbReference type="Rhea" id="RHEA-COMP:14737"/>
        <dbReference type="Rhea" id="RHEA-COMP:14739"/>
        <dbReference type="ChEBI" id="CHEBI:29917"/>
        <dbReference type="ChEBI" id="CHEBI:35235"/>
        <dbReference type="ChEBI" id="CHEBI:57972"/>
        <dbReference type="ChEBI" id="CHEBI:64428"/>
        <dbReference type="EC" id="2.8.1.7"/>
    </reaction>
</comment>
<keyword evidence="8" id="KW-1185">Reference proteome</keyword>
<comment type="cofactor">
    <cofactor evidence="1 5">
        <name>pyridoxal 5'-phosphate</name>
        <dbReference type="ChEBI" id="CHEBI:597326"/>
    </cofactor>
</comment>
<dbReference type="InterPro" id="IPR015424">
    <property type="entry name" value="PyrdxlP-dep_Trfase"/>
</dbReference>
<evidence type="ECO:0000256" key="4">
    <source>
        <dbReference type="ARBA" id="ARBA00050776"/>
    </source>
</evidence>
<dbReference type="RefSeq" id="WP_052762115.1">
    <property type="nucleotide sequence ID" value="NZ_KQ061220.1"/>
</dbReference>
<evidence type="ECO:0000313" key="7">
    <source>
        <dbReference type="EMBL" id="SDU37120.1"/>
    </source>
</evidence>
<keyword evidence="7" id="KW-0456">Lyase</keyword>
<dbReference type="Pfam" id="PF00266">
    <property type="entry name" value="Aminotran_5"/>
    <property type="match status" value="1"/>
</dbReference>
<feature type="domain" description="Aminotransferase class V" evidence="6">
    <location>
        <begin position="42"/>
        <end position="405"/>
    </location>
</feature>
<dbReference type="Gene3D" id="3.40.640.10">
    <property type="entry name" value="Type I PLP-dependent aspartate aminotransferase-like (Major domain)"/>
    <property type="match status" value="1"/>
</dbReference>
<evidence type="ECO:0000256" key="2">
    <source>
        <dbReference type="ARBA" id="ARBA00010447"/>
    </source>
</evidence>
<dbReference type="STRING" id="419479.SAMN04488563_1336"/>
<dbReference type="AlphaFoldDB" id="A0A1H2HYX1"/>
<dbReference type="InterPro" id="IPR020578">
    <property type="entry name" value="Aminotrans_V_PyrdxlP_BS"/>
</dbReference>
<accession>A0A1H2HYX1</accession>
<comment type="similarity">
    <text evidence="2">Belongs to the class-V pyridoxal-phosphate-dependent aminotransferase family. Csd subfamily.</text>
</comment>
<dbReference type="Gene3D" id="3.90.1150.10">
    <property type="entry name" value="Aspartate Aminotransferase, domain 1"/>
    <property type="match status" value="1"/>
</dbReference>
<name>A0A1H2HYX1_9ACTN</name>
<organism evidence="7 8">
    <name type="scientific">Jiangella alkaliphila</name>
    <dbReference type="NCBI Taxonomy" id="419479"/>
    <lineage>
        <taxon>Bacteria</taxon>
        <taxon>Bacillati</taxon>
        <taxon>Actinomycetota</taxon>
        <taxon>Actinomycetes</taxon>
        <taxon>Jiangellales</taxon>
        <taxon>Jiangellaceae</taxon>
        <taxon>Jiangella</taxon>
    </lineage>
</organism>
<evidence type="ECO:0000256" key="3">
    <source>
        <dbReference type="ARBA" id="ARBA00022898"/>
    </source>
</evidence>
<dbReference type="PANTHER" id="PTHR43586">
    <property type="entry name" value="CYSTEINE DESULFURASE"/>
    <property type="match status" value="1"/>
</dbReference>
<dbReference type="Proteomes" id="UP000182977">
    <property type="component" value="Chromosome I"/>
</dbReference>
<evidence type="ECO:0000259" key="6">
    <source>
        <dbReference type="Pfam" id="PF00266"/>
    </source>
</evidence>
<sequence>MTVTDLPRVHAPLPAAPIQPLLPVVGADLRAPLAAGGDARYVNLDYAASAPALRAVADHVAEILPTYASVHRGAGYASQLSTQRYEDARASVARFVGARPDDVVVFTRNTTDALNLLAGCVPDGGEVVVLDLEHHANLLPWQRGPHRVVEAAPTLAQTLSRLQVELARRPAALLAVTGASNVTGEQLPLGALAGLAHRNGARIAVDAAQLAPHRRIDIVAGELDYVAFSGHKLYAPFGAGVLVGRRDWLDAAPPYLAGGGAVREVTTTATQWAPAPARHEGGSPNVIGAAALAAACEAVAALPEGCVEVHESALRRRLLAGLDRIEGVRTLRLWPDSASAVGVVAFTVDGYAARQVAEYLSEEHAIGVRDGRFCAHPLLARLGVDDGALRASFGLGSTSADVDRLLGAIERLVTEGTTRAYAVGADRPCD</sequence>